<accession>A0A9W9WAF2</accession>
<dbReference type="InterPro" id="IPR036188">
    <property type="entry name" value="FAD/NAD-bd_sf"/>
</dbReference>
<name>A0A9W9WAF2_9EURO</name>
<feature type="domain" description="FAD dependent oxidoreductase" evidence="1">
    <location>
        <begin position="40"/>
        <end position="416"/>
    </location>
</feature>
<dbReference type="SUPFAM" id="SSF51905">
    <property type="entry name" value="FAD/NAD(P)-binding domain"/>
    <property type="match status" value="1"/>
</dbReference>
<protein>
    <recommendedName>
        <fullName evidence="1">FAD dependent oxidoreductase domain-containing protein</fullName>
    </recommendedName>
</protein>
<dbReference type="EMBL" id="JAPZBU010000003">
    <property type="protein sequence ID" value="KAJ5413890.1"/>
    <property type="molecule type" value="Genomic_DNA"/>
</dbReference>
<organism evidence="2 3">
    <name type="scientific">Penicillium cosmopolitanum</name>
    <dbReference type="NCBI Taxonomy" id="1131564"/>
    <lineage>
        <taxon>Eukaryota</taxon>
        <taxon>Fungi</taxon>
        <taxon>Dikarya</taxon>
        <taxon>Ascomycota</taxon>
        <taxon>Pezizomycotina</taxon>
        <taxon>Eurotiomycetes</taxon>
        <taxon>Eurotiomycetidae</taxon>
        <taxon>Eurotiales</taxon>
        <taxon>Aspergillaceae</taxon>
        <taxon>Penicillium</taxon>
    </lineage>
</organism>
<comment type="caution">
    <text evidence="2">The sequence shown here is derived from an EMBL/GenBank/DDBJ whole genome shotgun (WGS) entry which is preliminary data.</text>
</comment>
<dbReference type="Gene3D" id="3.50.50.60">
    <property type="entry name" value="FAD/NAD(P)-binding domain"/>
    <property type="match status" value="1"/>
</dbReference>
<dbReference type="PANTHER" id="PTHR13847:SF279">
    <property type="entry name" value="FAD DEPENDENT OXIDOREDUCTASE DOMAIN-CONTAINING PROTEIN-RELATED"/>
    <property type="match status" value="1"/>
</dbReference>
<dbReference type="InterPro" id="IPR006076">
    <property type="entry name" value="FAD-dep_OxRdtase"/>
</dbReference>
<evidence type="ECO:0000313" key="3">
    <source>
        <dbReference type="Proteomes" id="UP001147747"/>
    </source>
</evidence>
<dbReference type="Gene3D" id="3.30.9.10">
    <property type="entry name" value="D-Amino Acid Oxidase, subunit A, domain 2"/>
    <property type="match status" value="1"/>
</dbReference>
<reference evidence="2" key="2">
    <citation type="journal article" date="2023" name="IMA Fungus">
        <title>Comparative genomic study of the Penicillium genus elucidates a diverse pangenome and 15 lateral gene transfer events.</title>
        <authorList>
            <person name="Petersen C."/>
            <person name="Sorensen T."/>
            <person name="Nielsen M.R."/>
            <person name="Sondergaard T.E."/>
            <person name="Sorensen J.L."/>
            <person name="Fitzpatrick D.A."/>
            <person name="Frisvad J.C."/>
            <person name="Nielsen K.L."/>
        </authorList>
    </citation>
    <scope>NUCLEOTIDE SEQUENCE</scope>
    <source>
        <strain evidence="2">IBT 29677</strain>
    </source>
</reference>
<dbReference type="RefSeq" id="XP_056493736.1">
    <property type="nucleotide sequence ID" value="XM_056625154.1"/>
</dbReference>
<proteinExistence type="predicted"/>
<dbReference type="Proteomes" id="UP001147747">
    <property type="component" value="Unassembled WGS sequence"/>
</dbReference>
<evidence type="ECO:0000259" key="1">
    <source>
        <dbReference type="Pfam" id="PF01266"/>
    </source>
</evidence>
<dbReference type="GeneID" id="81364134"/>
<keyword evidence="3" id="KW-1185">Reference proteome</keyword>
<dbReference type="Pfam" id="PF01266">
    <property type="entry name" value="DAO"/>
    <property type="match status" value="1"/>
</dbReference>
<dbReference type="OrthoDB" id="429143at2759"/>
<dbReference type="AlphaFoldDB" id="A0A9W9WAF2"/>
<gene>
    <name evidence="2" type="ORF">N7509_000517</name>
</gene>
<evidence type="ECO:0000313" key="2">
    <source>
        <dbReference type="EMBL" id="KAJ5413890.1"/>
    </source>
</evidence>
<sequence>MSKKSQSGFPVENPMTSYWLRNPDPLAAYSSSESVPEHCDIAIIGTGLAGVATAYHILSDPSTAAKSPTVVLLEAREVCSGATGRNGGHTKLAATYAQQLISTHGAVAAEEMSEHQLDQLTALAEVVKRENIDCELSETHSFDVYFDESHAREARNFLQEQRQNEISWSQKAEWIGESESDKVTGTKNSKGAIRVPAVSLWPYKLVTGLLGKVLERGGKLYTNTRVTNVEGNLDHTVLNTTHGILKADKTIFATNAYTAALLTRYEDIIKPVKGQNSHISIGSNSSRPPSLQSTYNLRFAQGPDYLVPRPDGTMILGGAKWEFVHDREKWWNNVDDTTLICQGATDHFDSVMADTFHGWENAEAHHDMVWTGIMGVTPDMLPHVGRVPDSQNQWLLAGFNGAGMLLIFTMTQAIAKMVTRGVEYEDTGLSSIFQSTPERLNAKWKS</sequence>
<dbReference type="PANTHER" id="PTHR13847">
    <property type="entry name" value="SARCOSINE DEHYDROGENASE-RELATED"/>
    <property type="match status" value="1"/>
</dbReference>
<reference evidence="2" key="1">
    <citation type="submission" date="2022-12" db="EMBL/GenBank/DDBJ databases">
        <authorList>
            <person name="Petersen C."/>
        </authorList>
    </citation>
    <scope>NUCLEOTIDE SEQUENCE</scope>
    <source>
        <strain evidence="2">IBT 29677</strain>
    </source>
</reference>
<dbReference type="GO" id="GO:0005737">
    <property type="term" value="C:cytoplasm"/>
    <property type="evidence" value="ECO:0007669"/>
    <property type="project" value="TreeGrafter"/>
</dbReference>